<dbReference type="AlphaFoldDB" id="A0A370U592"/>
<accession>A0A370U592</accession>
<reference evidence="2 3" key="1">
    <citation type="submission" date="2018-06" db="EMBL/GenBank/DDBJ databases">
        <title>Marinomonas sp. YLB-05 draft genome sequence.</title>
        <authorList>
            <person name="Yu L."/>
            <person name="Tang X."/>
        </authorList>
    </citation>
    <scope>NUCLEOTIDE SEQUENCE [LARGE SCALE GENOMIC DNA]</scope>
    <source>
        <strain evidence="2 3">YLB-05</strain>
    </source>
</reference>
<protein>
    <submittedName>
        <fullName evidence="2">TIGR01244 family phosphatase</fullName>
    </submittedName>
</protein>
<dbReference type="OrthoDB" id="9802771at2"/>
<proteinExistence type="predicted"/>
<feature type="domain" description="Beta-lactamase hydrolase-like protein phosphatase-like" evidence="1">
    <location>
        <begin position="6"/>
        <end position="107"/>
    </location>
</feature>
<organism evidence="2 3">
    <name type="scientific">Marinomonas piezotolerans</name>
    <dbReference type="NCBI Taxonomy" id="2213058"/>
    <lineage>
        <taxon>Bacteria</taxon>
        <taxon>Pseudomonadati</taxon>
        <taxon>Pseudomonadota</taxon>
        <taxon>Gammaproteobacteria</taxon>
        <taxon>Oceanospirillales</taxon>
        <taxon>Oceanospirillaceae</taxon>
        <taxon>Marinomonas</taxon>
    </lineage>
</organism>
<dbReference type="Proteomes" id="UP000254326">
    <property type="component" value="Unassembled WGS sequence"/>
</dbReference>
<name>A0A370U592_9GAMM</name>
<dbReference type="GO" id="GO:0016787">
    <property type="term" value="F:hydrolase activity"/>
    <property type="evidence" value="ECO:0007669"/>
    <property type="project" value="InterPro"/>
</dbReference>
<dbReference type="InterPro" id="IPR029021">
    <property type="entry name" value="Prot-tyrosine_phosphatase-like"/>
</dbReference>
<gene>
    <name evidence="2" type="ORF">DN730_16600</name>
</gene>
<evidence type="ECO:0000259" key="1">
    <source>
        <dbReference type="Pfam" id="PF04273"/>
    </source>
</evidence>
<keyword evidence="3" id="KW-1185">Reference proteome</keyword>
<evidence type="ECO:0000313" key="2">
    <source>
        <dbReference type="EMBL" id="RDL42954.1"/>
    </source>
</evidence>
<evidence type="ECO:0000313" key="3">
    <source>
        <dbReference type="Proteomes" id="UP000254326"/>
    </source>
</evidence>
<dbReference type="EMBL" id="QKRA01000011">
    <property type="protein sequence ID" value="RDL42954.1"/>
    <property type="molecule type" value="Genomic_DNA"/>
</dbReference>
<dbReference type="Gene3D" id="3.90.190.10">
    <property type="entry name" value="Protein tyrosine phosphatase superfamily"/>
    <property type="match status" value="1"/>
</dbReference>
<dbReference type="NCBIfam" id="TIGR01244">
    <property type="entry name" value="TIGR01244 family sulfur transferase"/>
    <property type="match status" value="1"/>
</dbReference>
<dbReference type="InterPro" id="IPR005939">
    <property type="entry name" value="BLH_phosphatase-like"/>
</dbReference>
<dbReference type="Pfam" id="PF04273">
    <property type="entry name" value="BLH_phosphatase"/>
    <property type="match status" value="1"/>
</dbReference>
<sequence>MNITNLALNYSVAPQLDIADIEALKAAGYDMVINNRPDGETEDQPTSEQVRAAVEAAGLKYVYNPVDLKALSHKEVEIQSAQISTDQKVFAFCRTGTRSSVLWVLANQEDEQTFNELVASVQQKGFDLGRCMPAMEPLKK</sequence>
<comment type="caution">
    <text evidence="2">The sequence shown here is derived from an EMBL/GenBank/DDBJ whole genome shotgun (WGS) entry which is preliminary data.</text>
</comment>
<dbReference type="RefSeq" id="WP_115469271.1">
    <property type="nucleotide sequence ID" value="NZ_QKRA01000011.1"/>
</dbReference>